<sequence length="298" mass="33021">MADLCQGCNEPPSSLKASVQPMTTQLTGVQPMTSQLCTVIKPQVSIILGYAIERELAKSHGGWKSNTVAEVRGPAPKVTQHLLVLGYLNQVTCPNRDSNPGHLVSQPDALTVTPQSVRLRVRPGKRHVLIRRFVRAVVETRSTIKDIKVNKQRCIQWRGKGIGHSTPLSPGLVARGSDYQGLMQDDPCVSVKFPNTIQVTCRTWTVIAYKRAQGVRACVIFIPYKVTPHRHLLGVQFKVCHGSLYAVMWLVDEPTEFNLPTLPQKCTTYVPEKLPSKYGVHSEEYLPIRTVTPVVAGI</sequence>
<name>A0ABQ8TGJ1_PERAM</name>
<protein>
    <submittedName>
        <fullName evidence="1">Uncharacterized protein</fullName>
    </submittedName>
</protein>
<comment type="caution">
    <text evidence="1">The sequence shown here is derived from an EMBL/GenBank/DDBJ whole genome shotgun (WGS) entry which is preliminary data.</text>
</comment>
<reference evidence="1 2" key="1">
    <citation type="journal article" date="2022" name="Allergy">
        <title>Genome assembly and annotation of Periplaneta americana reveal a comprehensive cockroach allergen profile.</title>
        <authorList>
            <person name="Wang L."/>
            <person name="Xiong Q."/>
            <person name="Saelim N."/>
            <person name="Wang L."/>
            <person name="Nong W."/>
            <person name="Wan A.T."/>
            <person name="Shi M."/>
            <person name="Liu X."/>
            <person name="Cao Q."/>
            <person name="Hui J.H.L."/>
            <person name="Sookrung N."/>
            <person name="Leung T.F."/>
            <person name="Tungtrongchitr A."/>
            <person name="Tsui S.K.W."/>
        </authorList>
    </citation>
    <scope>NUCLEOTIDE SEQUENCE [LARGE SCALE GENOMIC DNA]</scope>
    <source>
        <strain evidence="1">PWHHKU_190912</strain>
    </source>
</reference>
<dbReference type="Proteomes" id="UP001148838">
    <property type="component" value="Unassembled WGS sequence"/>
</dbReference>
<organism evidence="1 2">
    <name type="scientific">Periplaneta americana</name>
    <name type="common">American cockroach</name>
    <name type="synonym">Blatta americana</name>
    <dbReference type="NCBI Taxonomy" id="6978"/>
    <lineage>
        <taxon>Eukaryota</taxon>
        <taxon>Metazoa</taxon>
        <taxon>Ecdysozoa</taxon>
        <taxon>Arthropoda</taxon>
        <taxon>Hexapoda</taxon>
        <taxon>Insecta</taxon>
        <taxon>Pterygota</taxon>
        <taxon>Neoptera</taxon>
        <taxon>Polyneoptera</taxon>
        <taxon>Dictyoptera</taxon>
        <taxon>Blattodea</taxon>
        <taxon>Blattoidea</taxon>
        <taxon>Blattidae</taxon>
        <taxon>Blattinae</taxon>
        <taxon>Periplaneta</taxon>
    </lineage>
</organism>
<dbReference type="EMBL" id="JAJSOF020000009">
    <property type="protein sequence ID" value="KAJ4445766.1"/>
    <property type="molecule type" value="Genomic_DNA"/>
</dbReference>
<evidence type="ECO:0000313" key="2">
    <source>
        <dbReference type="Proteomes" id="UP001148838"/>
    </source>
</evidence>
<gene>
    <name evidence="1" type="ORF">ANN_12451</name>
</gene>
<keyword evidence="2" id="KW-1185">Reference proteome</keyword>
<accession>A0ABQ8TGJ1</accession>
<proteinExistence type="predicted"/>
<evidence type="ECO:0000313" key="1">
    <source>
        <dbReference type="EMBL" id="KAJ4445766.1"/>
    </source>
</evidence>